<dbReference type="Gene3D" id="2.60.40.4060">
    <property type="entry name" value="Reeler domain"/>
    <property type="match status" value="1"/>
</dbReference>
<evidence type="ECO:0000256" key="3">
    <source>
        <dbReference type="ARBA" id="ARBA00022525"/>
    </source>
</evidence>
<keyword evidence="5" id="KW-0399">Innate immunity</keyword>
<dbReference type="InterPro" id="IPR042307">
    <property type="entry name" value="Reeler_sf"/>
</dbReference>
<dbReference type="CDD" id="cd08544">
    <property type="entry name" value="Reeler"/>
    <property type="match status" value="1"/>
</dbReference>
<keyword evidence="6 10" id="KW-0732">Signal</keyword>
<proteinExistence type="inferred from homology"/>
<dbReference type="AlphaFoldDB" id="A0A9X6NF47"/>
<dbReference type="Pfam" id="PF02014">
    <property type="entry name" value="Reeler"/>
    <property type="match status" value="1"/>
</dbReference>
<feature type="compositionally biased region" description="Polar residues" evidence="9">
    <location>
        <begin position="203"/>
        <end position="229"/>
    </location>
</feature>
<evidence type="ECO:0000256" key="1">
    <source>
        <dbReference type="ARBA" id="ARBA00004613"/>
    </source>
</evidence>
<evidence type="ECO:0000256" key="7">
    <source>
        <dbReference type="ARBA" id="ARBA00022859"/>
    </source>
</evidence>
<feature type="domain" description="Reelin" evidence="11">
    <location>
        <begin position="34"/>
        <end position="169"/>
    </location>
</feature>
<keyword evidence="8" id="KW-0044">Antibiotic</keyword>
<sequence>MSSHNRLIVVSALLISWTFSFTTALPTGAPSTACVSMYPQHPGPAGPASAQSGLVVPFQIQVAPIGDTRAYSVKIVRNPNFPGAPSLLGFFLQVRDPNSNDPLGEWKNLPVYARVGDCTGANTVTHVANAPKSMEQGLEFTWEPTNLPANTKSLQILGTFVQILQTFWVKVPSQIFTLKEEEPQAPVRVAPSVNDNAPAVVPGSTSFGTTDAPVSSVNHNNIDSTNNRQPGFGNSAAAGSSPVNNPNQPQPTIRINNNDGVKALAGFFTTLAALVIAL</sequence>
<protein>
    <recommendedName>
        <fullName evidence="11">Reelin domain-containing protein</fullName>
    </recommendedName>
</protein>
<comment type="similarity">
    <text evidence="2">Belongs to the insect defense protein family.</text>
</comment>
<keyword evidence="3" id="KW-0964">Secreted</keyword>
<reference evidence="13" key="1">
    <citation type="submission" date="2017-01" db="EMBL/GenBank/DDBJ databases">
        <title>Comparative genomics of anhydrobiosis in the tardigrade Hypsibius dujardini.</title>
        <authorList>
            <person name="Yoshida Y."/>
            <person name="Koutsovoulos G."/>
            <person name="Laetsch D."/>
            <person name="Stevens L."/>
            <person name="Kumar S."/>
            <person name="Horikawa D."/>
            <person name="Ishino K."/>
            <person name="Komine S."/>
            <person name="Tomita M."/>
            <person name="Blaxter M."/>
            <person name="Arakawa K."/>
        </authorList>
    </citation>
    <scope>NUCLEOTIDE SEQUENCE [LARGE SCALE GENOMIC DNA]</scope>
    <source>
        <strain evidence="13">Z151</strain>
    </source>
</reference>
<keyword evidence="7" id="KW-0391">Immunity</keyword>
<evidence type="ECO:0000256" key="6">
    <source>
        <dbReference type="ARBA" id="ARBA00022729"/>
    </source>
</evidence>
<dbReference type="PANTHER" id="PTHR45828:SF9">
    <property type="entry name" value="CELL WALL INTEGRITY AND STRESS RESPONSE COMPONENT 4-LIKE-RELATED"/>
    <property type="match status" value="1"/>
</dbReference>
<feature type="chain" id="PRO_5040969304" description="Reelin domain-containing protein" evidence="10">
    <location>
        <begin position="25"/>
        <end position="278"/>
    </location>
</feature>
<dbReference type="EMBL" id="MTYJ01000299">
    <property type="protein sequence ID" value="OWA53037.1"/>
    <property type="molecule type" value="Genomic_DNA"/>
</dbReference>
<comment type="subcellular location">
    <subcellularLocation>
        <location evidence="1">Secreted</location>
    </subcellularLocation>
</comment>
<dbReference type="OrthoDB" id="2419613at2759"/>
<dbReference type="GO" id="GO:0042742">
    <property type="term" value="P:defense response to bacterium"/>
    <property type="evidence" value="ECO:0007669"/>
    <property type="project" value="UniProtKB-KW"/>
</dbReference>
<dbReference type="GO" id="GO:0005576">
    <property type="term" value="C:extracellular region"/>
    <property type="evidence" value="ECO:0007669"/>
    <property type="project" value="UniProtKB-SubCell"/>
</dbReference>
<keyword evidence="4" id="KW-0929">Antimicrobial</keyword>
<feature type="region of interest" description="Disordered" evidence="9">
    <location>
        <begin position="202"/>
        <end position="252"/>
    </location>
</feature>
<evidence type="ECO:0000313" key="12">
    <source>
        <dbReference type="EMBL" id="OWA53037.1"/>
    </source>
</evidence>
<dbReference type="PANTHER" id="PTHR45828">
    <property type="entry name" value="CYTOCHROME B561/FERRIC REDUCTASE TRANSMEMBRANE"/>
    <property type="match status" value="1"/>
</dbReference>
<organism evidence="12 13">
    <name type="scientific">Hypsibius exemplaris</name>
    <name type="common">Freshwater tardigrade</name>
    <dbReference type="NCBI Taxonomy" id="2072580"/>
    <lineage>
        <taxon>Eukaryota</taxon>
        <taxon>Metazoa</taxon>
        <taxon>Ecdysozoa</taxon>
        <taxon>Tardigrada</taxon>
        <taxon>Eutardigrada</taxon>
        <taxon>Parachela</taxon>
        <taxon>Hypsibioidea</taxon>
        <taxon>Hypsibiidae</taxon>
        <taxon>Hypsibius</taxon>
    </lineage>
</organism>
<keyword evidence="13" id="KW-1185">Reference proteome</keyword>
<evidence type="ECO:0000256" key="2">
    <source>
        <dbReference type="ARBA" id="ARBA00008501"/>
    </source>
</evidence>
<dbReference type="GO" id="GO:0045087">
    <property type="term" value="P:innate immune response"/>
    <property type="evidence" value="ECO:0007669"/>
    <property type="project" value="UniProtKB-KW"/>
</dbReference>
<accession>A0A9X6NF47</accession>
<dbReference type="InterPro" id="IPR051237">
    <property type="entry name" value="Ferric-chelate_Red/DefProt"/>
</dbReference>
<evidence type="ECO:0000259" key="11">
    <source>
        <dbReference type="Pfam" id="PF02014"/>
    </source>
</evidence>
<dbReference type="GO" id="GO:0016020">
    <property type="term" value="C:membrane"/>
    <property type="evidence" value="ECO:0007669"/>
    <property type="project" value="TreeGrafter"/>
</dbReference>
<comment type="caution">
    <text evidence="12">The sequence shown here is derived from an EMBL/GenBank/DDBJ whole genome shotgun (WGS) entry which is preliminary data.</text>
</comment>
<feature type="signal peptide" evidence="10">
    <location>
        <begin position="1"/>
        <end position="24"/>
    </location>
</feature>
<name>A0A9X6NF47_HYPEX</name>
<dbReference type="Proteomes" id="UP000192578">
    <property type="component" value="Unassembled WGS sequence"/>
</dbReference>
<evidence type="ECO:0000256" key="9">
    <source>
        <dbReference type="SAM" id="MobiDB-lite"/>
    </source>
</evidence>
<evidence type="ECO:0000256" key="8">
    <source>
        <dbReference type="ARBA" id="ARBA00023022"/>
    </source>
</evidence>
<evidence type="ECO:0000256" key="10">
    <source>
        <dbReference type="SAM" id="SignalP"/>
    </source>
</evidence>
<dbReference type="InterPro" id="IPR002861">
    <property type="entry name" value="Reeler_dom"/>
</dbReference>
<evidence type="ECO:0000256" key="4">
    <source>
        <dbReference type="ARBA" id="ARBA00022529"/>
    </source>
</evidence>
<gene>
    <name evidence="12" type="ORF">BV898_17473</name>
</gene>
<evidence type="ECO:0000313" key="13">
    <source>
        <dbReference type="Proteomes" id="UP000192578"/>
    </source>
</evidence>
<evidence type="ECO:0000256" key="5">
    <source>
        <dbReference type="ARBA" id="ARBA00022588"/>
    </source>
</evidence>